<dbReference type="Proteomes" id="UP000198287">
    <property type="component" value="Unassembled WGS sequence"/>
</dbReference>
<evidence type="ECO:0000313" key="2">
    <source>
        <dbReference type="Proteomes" id="UP000198287"/>
    </source>
</evidence>
<organism evidence="1 2">
    <name type="scientific">Folsomia candida</name>
    <name type="common">Springtail</name>
    <dbReference type="NCBI Taxonomy" id="158441"/>
    <lineage>
        <taxon>Eukaryota</taxon>
        <taxon>Metazoa</taxon>
        <taxon>Ecdysozoa</taxon>
        <taxon>Arthropoda</taxon>
        <taxon>Hexapoda</taxon>
        <taxon>Collembola</taxon>
        <taxon>Entomobryomorpha</taxon>
        <taxon>Isotomoidea</taxon>
        <taxon>Isotomidae</taxon>
        <taxon>Proisotominae</taxon>
        <taxon>Folsomia</taxon>
    </lineage>
</organism>
<keyword evidence="2" id="KW-1185">Reference proteome</keyword>
<reference evidence="1 2" key="1">
    <citation type="submission" date="2015-12" db="EMBL/GenBank/DDBJ databases">
        <title>The genome of Folsomia candida.</title>
        <authorList>
            <person name="Faddeeva A."/>
            <person name="Derks M.F."/>
            <person name="Anvar Y."/>
            <person name="Smit S."/>
            <person name="Van Straalen N."/>
            <person name="Roelofs D."/>
        </authorList>
    </citation>
    <scope>NUCLEOTIDE SEQUENCE [LARGE SCALE GENOMIC DNA]</scope>
    <source>
        <strain evidence="1 2">VU population</strain>
        <tissue evidence="1">Whole body</tissue>
    </source>
</reference>
<protein>
    <submittedName>
        <fullName evidence="1">Uncharacterized protein</fullName>
    </submittedName>
</protein>
<evidence type="ECO:0000313" key="1">
    <source>
        <dbReference type="EMBL" id="OXA46600.1"/>
    </source>
</evidence>
<proteinExistence type="predicted"/>
<comment type="caution">
    <text evidence="1">The sequence shown here is derived from an EMBL/GenBank/DDBJ whole genome shotgun (WGS) entry which is preliminary data.</text>
</comment>
<sequence>MGSAYYSMLPCGRFYPQENYGEKLKCHTCKNQGNPDQLNFEEHYSPLRNLLVRKFFMTSFYFKLLPKFSISMLSETTFSNFLQDSITRVKIAVYTSHVSQWFDLLKKMRALKHLYIIRVPEFGRANFQDAGNYKLVSNYDDKNLILENLVTIKLKSLACSEHFFRFHDSDLNASLISFLKCTRNVKLLQFVGWPGKAVEVLDKVKVLGENLEILRISGGRKLGEEDIKGLTGMDFPSMKRIELNVLEEKRGGVGDHVWGKFMEKVGQKVRVVKIAWHT</sequence>
<name>A0A226DNC7_FOLCA</name>
<gene>
    <name evidence="1" type="ORF">Fcan01_18883</name>
</gene>
<dbReference type="AlphaFoldDB" id="A0A226DNC7"/>
<dbReference type="EMBL" id="LNIX01000015">
    <property type="protein sequence ID" value="OXA46600.1"/>
    <property type="molecule type" value="Genomic_DNA"/>
</dbReference>
<accession>A0A226DNC7</accession>